<evidence type="ECO:0000313" key="1">
    <source>
        <dbReference type="EMBL" id="EFC44408.1"/>
    </source>
</evidence>
<protein>
    <submittedName>
        <fullName evidence="1">Predicted protein</fullName>
    </submittedName>
</protein>
<dbReference type="GeneID" id="8848463"/>
<dbReference type="VEuPathDB" id="AmoebaDB:NAEGRDRAFT_67726"/>
<dbReference type="AlphaFoldDB" id="D2VFS4"/>
<dbReference type="Proteomes" id="UP000006671">
    <property type="component" value="Unassembled WGS sequence"/>
</dbReference>
<dbReference type="Pfam" id="PF13385">
    <property type="entry name" value="Laminin_G_3"/>
    <property type="match status" value="1"/>
</dbReference>
<dbReference type="InParanoid" id="D2VFS4"/>
<dbReference type="RefSeq" id="XP_002677152.1">
    <property type="nucleotide sequence ID" value="XM_002677106.1"/>
</dbReference>
<sequence length="364" mass="42605">MQSILQLPPEPLGVICSFICDEPELIKSFMITNKDWYYNLYMDENSNIWAEIVTYRADKNILEQFMKEKQDRSYRELVFSIWNEMSGYGGNSLFVFKNNENGNLAQQVGMQVKFDDEMANRFKGTDGFTVEMWINFKLHTFFPVMCCLTDRDWNNGFGLFEYTNGNNEENPNTINMFVQDWYQDPNYFTTAPIPDVNEWNHFAGVFSYADNTVRIYRNGQLINCKTITDHNIQISSDMNLVIGFSDYSGDISYHVIGEFNDIRVWNVARSDTEISEYYNKRITKLNFLNEKEYEGLVFNFYPSVEDTKENIKNKSPNPEYRIEKYDIVDNAATDIATSEVDKMGKSLLSKMWSSAYSTIKKVFK</sequence>
<accession>D2VFS4</accession>
<dbReference type="OrthoDB" id="547680at2759"/>
<keyword evidence="2" id="KW-1185">Reference proteome</keyword>
<gene>
    <name evidence="1" type="ORF">NAEGRDRAFT_67726</name>
</gene>
<dbReference type="SUPFAM" id="SSF49899">
    <property type="entry name" value="Concanavalin A-like lectins/glucanases"/>
    <property type="match status" value="1"/>
</dbReference>
<evidence type="ECO:0000313" key="2">
    <source>
        <dbReference type="Proteomes" id="UP000006671"/>
    </source>
</evidence>
<name>D2VFS4_NAEGR</name>
<organism evidence="2">
    <name type="scientific">Naegleria gruberi</name>
    <name type="common">Amoeba</name>
    <dbReference type="NCBI Taxonomy" id="5762"/>
    <lineage>
        <taxon>Eukaryota</taxon>
        <taxon>Discoba</taxon>
        <taxon>Heterolobosea</taxon>
        <taxon>Tetramitia</taxon>
        <taxon>Eutetramitia</taxon>
        <taxon>Vahlkampfiidae</taxon>
        <taxon>Naegleria</taxon>
    </lineage>
</organism>
<dbReference type="EMBL" id="GG738868">
    <property type="protein sequence ID" value="EFC44408.1"/>
    <property type="molecule type" value="Genomic_DNA"/>
</dbReference>
<dbReference type="KEGG" id="ngr:NAEGRDRAFT_67726"/>
<dbReference type="InterPro" id="IPR013320">
    <property type="entry name" value="ConA-like_dom_sf"/>
</dbReference>
<reference evidence="1 2" key="1">
    <citation type="journal article" date="2010" name="Cell">
        <title>The genome of Naegleria gruberi illuminates early eukaryotic versatility.</title>
        <authorList>
            <person name="Fritz-Laylin L.K."/>
            <person name="Prochnik S.E."/>
            <person name="Ginger M.L."/>
            <person name="Dacks J.B."/>
            <person name="Carpenter M.L."/>
            <person name="Field M.C."/>
            <person name="Kuo A."/>
            <person name="Paredez A."/>
            <person name="Chapman J."/>
            <person name="Pham J."/>
            <person name="Shu S."/>
            <person name="Neupane R."/>
            <person name="Cipriano M."/>
            <person name="Mancuso J."/>
            <person name="Tu H."/>
            <person name="Salamov A."/>
            <person name="Lindquist E."/>
            <person name="Shapiro H."/>
            <person name="Lucas S."/>
            <person name="Grigoriev I.V."/>
            <person name="Cande W.Z."/>
            <person name="Fulton C."/>
            <person name="Rokhsar D.S."/>
            <person name="Dawson S.C."/>
        </authorList>
    </citation>
    <scope>NUCLEOTIDE SEQUENCE [LARGE SCALE GENOMIC DNA]</scope>
    <source>
        <strain evidence="1 2">NEG-M</strain>
    </source>
</reference>
<dbReference type="Gene3D" id="2.60.120.200">
    <property type="match status" value="1"/>
</dbReference>
<proteinExistence type="predicted"/>